<sequence>MSKTNKMYMVAQLAGFSLTDLQQEILDWLSLVRILTTPKTFQWGTEIATDFDLKELQAKIQALSEEENLWLKLKCQGGEFQLHIANLTLFMRNIIDTEIYSENALMIEDYFDTRVIKNGIYAQIRSLDEYLYNNVEKIEKRKFDSEKEISNLPKRYNNEKEIVIDCNQLAGYDVDFRGLSLTSCWKMYYSNIYFQIIPKQVFLEVQQVQKIEELDHDVVKITLFNSPENWQMDVNKNFQRLFRDQMGFDQLAWNNGVGVLRAPFIEFAFVDDMIQTVQYQNDQLQPVEKKSATNFVTRSYDYVHKRYLENRTKGILNAQAYFPWIDQKSQKMMNYRVLNPDLAIDGGVSAYEFYIRQFLEINVLDENYDTFTSVLRFYLPKESVKKIPLQALQEKLKDITITNLEQKEASTYFDLKKSSNHLRVVFLDYSYLDSVNQTVEAVE</sequence>
<comment type="caution">
    <text evidence="1">The sequence shown here is derived from an EMBL/GenBank/DDBJ whole genome shotgun (WGS) entry which is preliminary data.</text>
</comment>
<dbReference type="Proteomes" id="UP000095256">
    <property type="component" value="Unassembled WGS sequence"/>
</dbReference>
<dbReference type="RefSeq" id="WP_069697949.1">
    <property type="nucleotide sequence ID" value="NZ_JAGGMA010000002.1"/>
</dbReference>
<name>A0A1E5KYX1_9ENTE</name>
<dbReference type="EMBL" id="MIEK01000012">
    <property type="protein sequence ID" value="OEH82994.1"/>
    <property type="molecule type" value="Genomic_DNA"/>
</dbReference>
<organism evidence="1 2">
    <name type="scientific">Enterococcus rivorum</name>
    <dbReference type="NCBI Taxonomy" id="762845"/>
    <lineage>
        <taxon>Bacteria</taxon>
        <taxon>Bacillati</taxon>
        <taxon>Bacillota</taxon>
        <taxon>Bacilli</taxon>
        <taxon>Lactobacillales</taxon>
        <taxon>Enterococcaceae</taxon>
        <taxon>Enterococcus</taxon>
    </lineage>
</organism>
<protein>
    <submittedName>
        <fullName evidence="1">Uncharacterized protein</fullName>
    </submittedName>
</protein>
<keyword evidence="2" id="KW-1185">Reference proteome</keyword>
<reference evidence="1 2" key="1">
    <citation type="submission" date="2016-09" db="EMBL/GenBank/DDBJ databases">
        <authorList>
            <person name="Capua I."/>
            <person name="De Benedictis P."/>
            <person name="Joannis T."/>
            <person name="Lombin L.H."/>
            <person name="Cattoli G."/>
        </authorList>
    </citation>
    <scope>NUCLEOTIDE SEQUENCE [LARGE SCALE GENOMIC DNA]</scope>
    <source>
        <strain evidence="1 2">LMG 25899</strain>
    </source>
</reference>
<evidence type="ECO:0000313" key="2">
    <source>
        <dbReference type="Proteomes" id="UP000095256"/>
    </source>
</evidence>
<gene>
    <name evidence="1" type="ORF">BCR26_01600</name>
</gene>
<dbReference type="AlphaFoldDB" id="A0A1E5KYX1"/>
<accession>A0A1E5KYX1</accession>
<evidence type="ECO:0000313" key="1">
    <source>
        <dbReference type="EMBL" id="OEH82994.1"/>
    </source>
</evidence>
<proteinExistence type="predicted"/>
<dbReference type="OrthoDB" id="2188649at2"/>